<feature type="domain" description="PDZ" evidence="3">
    <location>
        <begin position="396"/>
        <end position="475"/>
    </location>
</feature>
<dbReference type="FunFam" id="2.30.29.30:FF:000286">
    <property type="entry name" value="PH-protein kinase domain containing protein"/>
    <property type="match status" value="1"/>
</dbReference>
<dbReference type="Pfam" id="PF17820">
    <property type="entry name" value="PDZ_6"/>
    <property type="match status" value="1"/>
</dbReference>
<name>A0A8W8NP71_MAGGI</name>
<dbReference type="InterPro" id="IPR001849">
    <property type="entry name" value="PH_domain"/>
</dbReference>
<accession>A0A8W8NP71</accession>
<dbReference type="OMA" id="VQKDPSM"/>
<dbReference type="SUPFAM" id="SSF50729">
    <property type="entry name" value="PH domain-like"/>
    <property type="match status" value="2"/>
</dbReference>
<dbReference type="Pfam" id="PF00169">
    <property type="entry name" value="PH"/>
    <property type="match status" value="2"/>
</dbReference>
<dbReference type="InterPro" id="IPR011993">
    <property type="entry name" value="PH-like_dom_sf"/>
</dbReference>
<dbReference type="InterPro" id="IPR036034">
    <property type="entry name" value="PDZ_sf"/>
</dbReference>
<evidence type="ECO:0000313" key="4">
    <source>
        <dbReference type="EnsemblMetazoa" id="G6722.1:cds"/>
    </source>
</evidence>
<evidence type="ECO:0000313" key="5">
    <source>
        <dbReference type="Proteomes" id="UP000005408"/>
    </source>
</evidence>
<dbReference type="InterPro" id="IPR041489">
    <property type="entry name" value="PDZ_6"/>
</dbReference>
<reference evidence="4" key="1">
    <citation type="submission" date="2022-08" db="UniProtKB">
        <authorList>
            <consortium name="EnsemblMetazoa"/>
        </authorList>
    </citation>
    <scope>IDENTIFICATION</scope>
    <source>
        <strain evidence="4">05x7-T-G4-1.051#20</strain>
    </source>
</reference>
<feature type="region of interest" description="Disordered" evidence="1">
    <location>
        <begin position="260"/>
        <end position="296"/>
    </location>
</feature>
<dbReference type="PANTHER" id="PTHR47644:SF1">
    <property type="entry name" value="PDZ DOMAIN-CONTAINING PROTEIN"/>
    <property type="match status" value="1"/>
</dbReference>
<dbReference type="SUPFAM" id="SSF50156">
    <property type="entry name" value="PDZ domain-like"/>
    <property type="match status" value="1"/>
</dbReference>
<dbReference type="InterPro" id="IPR040392">
    <property type="entry name" value="PKHA4-7_PH"/>
</dbReference>
<dbReference type="Proteomes" id="UP000005408">
    <property type="component" value="Unassembled WGS sequence"/>
</dbReference>
<dbReference type="OrthoDB" id="2157866at2759"/>
<dbReference type="AlphaFoldDB" id="A0A8W8NP71"/>
<dbReference type="SMART" id="SM00228">
    <property type="entry name" value="PDZ"/>
    <property type="match status" value="1"/>
</dbReference>
<feature type="compositionally biased region" description="Acidic residues" evidence="1">
    <location>
        <begin position="285"/>
        <end position="294"/>
    </location>
</feature>
<protein>
    <submittedName>
        <fullName evidence="4">Uncharacterized protein</fullName>
    </submittedName>
</protein>
<dbReference type="PROSITE" id="PS50003">
    <property type="entry name" value="PH_DOMAIN"/>
    <property type="match status" value="1"/>
</dbReference>
<dbReference type="CDD" id="cd13248">
    <property type="entry name" value="PH_PEPP1_2_3"/>
    <property type="match status" value="1"/>
</dbReference>
<evidence type="ECO:0000259" key="2">
    <source>
        <dbReference type="PROSITE" id="PS50003"/>
    </source>
</evidence>
<keyword evidence="5" id="KW-1185">Reference proteome</keyword>
<feature type="domain" description="PH" evidence="2">
    <location>
        <begin position="484"/>
        <end position="705"/>
    </location>
</feature>
<dbReference type="EnsemblMetazoa" id="G6722.1">
    <property type="protein sequence ID" value="G6722.1:cds"/>
    <property type="gene ID" value="G6722"/>
</dbReference>
<feature type="region of interest" description="Disordered" evidence="1">
    <location>
        <begin position="99"/>
        <end position="131"/>
    </location>
</feature>
<dbReference type="InterPro" id="IPR001478">
    <property type="entry name" value="PDZ"/>
</dbReference>
<dbReference type="PANTHER" id="PTHR47644">
    <property type="entry name" value="AGAP008221-PA"/>
    <property type="match status" value="1"/>
</dbReference>
<evidence type="ECO:0000256" key="1">
    <source>
        <dbReference type="SAM" id="MobiDB-lite"/>
    </source>
</evidence>
<dbReference type="Gene3D" id="2.30.42.10">
    <property type="match status" value="1"/>
</dbReference>
<sequence>MAETAHGSSRISEAFAFLKEYQQGTVFDETKTEDFPSGRAPNGVVNAYKGLPGNHHRNGCDGCLKMDEHSSDPNSQRHDLKTVTKNDAINCLKNHCNSPDSKVNGHMRNDRKVSTKEEIKVEESSQKLNSSGAYDNSYSLFDKENCSEDGKVLMRKKSSKLGKDGTKTNHMVSGSCQTEAVPTIGRPVEVVSDIFHFLTETEGELNGDGRESGIPRPGNEDKIFNKLLIIDETQEKHKEQSGNSSVGHFNGCITDGVCNTDGPNIESDRNSPKPQGNVTDHSMENSEDSSDDDTGIYNESYRKSVWLCMPDEKSPNLLQSSSIAEEEPESDEVFIRGIETKLLEKSHKRTDSTTTTCSESEFKHEYRLRRKCMVHRHDSQQEYQRMSAKVYEHEQLVVIYKDGKDTDFGLHIFDSHPAFITEVDHGSPAQRAGLKAGQVLLSVNGVNVLELSHQEIIKLVQKDSNIVKLEVASSDVHYVRNQQTPVMSGYMYKQSNSTFVKNWRRRYFVLRFDNCLYYYKGEQDQDPLGAIPLLNYIVSKQTDSSREHYFKAEKFGARTYYFIADSRVEMIKWVSSLNEAATRAKEKKDAWMDVTASNVGLPALDIKKPDCFGYLSKCGRTVRTWRKRYCVLKDACIYYYKNINSSSAQGMAHLHGYKVENMTSSLRKHGFVLRPPEPQMRTFSFCAENETHKERWMAALEKSIQRWIKVD</sequence>
<feature type="compositionally biased region" description="Basic and acidic residues" evidence="1">
    <location>
        <begin position="107"/>
        <end position="125"/>
    </location>
</feature>
<proteinExistence type="predicted"/>
<dbReference type="Gene3D" id="2.30.29.30">
    <property type="entry name" value="Pleckstrin-homology domain (PH domain)/Phosphotyrosine-binding domain (PTB)"/>
    <property type="match status" value="2"/>
</dbReference>
<dbReference type="PROSITE" id="PS50106">
    <property type="entry name" value="PDZ"/>
    <property type="match status" value="1"/>
</dbReference>
<organism evidence="4 5">
    <name type="scientific">Magallana gigas</name>
    <name type="common">Pacific oyster</name>
    <name type="synonym">Crassostrea gigas</name>
    <dbReference type="NCBI Taxonomy" id="29159"/>
    <lineage>
        <taxon>Eukaryota</taxon>
        <taxon>Metazoa</taxon>
        <taxon>Spiralia</taxon>
        <taxon>Lophotrochozoa</taxon>
        <taxon>Mollusca</taxon>
        <taxon>Bivalvia</taxon>
        <taxon>Autobranchia</taxon>
        <taxon>Pteriomorphia</taxon>
        <taxon>Ostreida</taxon>
        <taxon>Ostreoidea</taxon>
        <taxon>Ostreidae</taxon>
        <taxon>Magallana</taxon>
    </lineage>
</organism>
<evidence type="ECO:0000259" key="3">
    <source>
        <dbReference type="PROSITE" id="PS50106"/>
    </source>
</evidence>
<dbReference type="SMART" id="SM00233">
    <property type="entry name" value="PH"/>
    <property type="match status" value="2"/>
</dbReference>